<dbReference type="CDD" id="cd00303">
    <property type="entry name" value="retropepsin_like"/>
    <property type="match status" value="1"/>
</dbReference>
<protein>
    <recommendedName>
        <fullName evidence="5">Reverse transcriptase domain-containing protein</fullName>
    </recommendedName>
</protein>
<feature type="region of interest" description="Disordered" evidence="1">
    <location>
        <begin position="544"/>
        <end position="574"/>
    </location>
</feature>
<feature type="region of interest" description="Disordered" evidence="1">
    <location>
        <begin position="1151"/>
        <end position="1175"/>
    </location>
</feature>
<evidence type="ECO:0000259" key="3">
    <source>
        <dbReference type="Pfam" id="PF07727"/>
    </source>
</evidence>
<dbReference type="InterPro" id="IPR005162">
    <property type="entry name" value="Retrotrans_gag_dom"/>
</dbReference>
<feature type="compositionally biased region" description="Low complexity" evidence="1">
    <location>
        <begin position="893"/>
        <end position="905"/>
    </location>
</feature>
<proteinExistence type="predicted"/>
<sequence>MMSFLSVVITSRYPTTNNQLRNSSNPRQQATINKRRVTVQLVQGRQISFATDLGISEGQATQTVITHNASYQVDDLDAYESDGDELNTAKVALMANLSHYGLDVLAEVHNHNNMDNNMRNQALKDELRKLKGKALVDNTVTPHTITLEMFKINVEPIAPRLLNNRVYYMEGLGHNLFSVGKFYDLNLEVAFRQQTCFIRNLEGDDLLTGSRGNNLYTLSLGEMMASYPIFELSLRTTFLNGILREEVYVSQPGKFVDKDSPNHVYKLNKALYMLKQAPRAWYDLLSKFLLSQKFSKGTIDPTLFIRRKGKDILLISQSPRDIFLNQSKYALESFKKYGMESSDPVDTPMVEKSKLDEDPQGKAVDPTHYRGTVGTLVYLTASRPDLTFVVCMCARYQAKPIEKHLHAVKRIFKYLKGTVNRGLWYPKDSSIALIDYVDADHVGYQDTRRSTSGSMQLLGERLVSWSSKRQKSIAISSTDGEKLYTLKEGDYKRLRLQDIKDMLLLLVQRKLKNLTIEEHLALSVSLRMFTRIIVIKRRVEDLQLEEDPDEDEEEDLEEEPEEEEIENEDMVNDEEDDAEVINPYEEIANADDVPIPPVIQFGSNFYIGESSAMRDLLAGNSKVYAPGLMCCDLKSVHRGVIKLSKQMHNMYRTEKKMAKKLRQNEHRMNSQEFDITALDLTVRENRSKNSKMMKMITGLDERERVRIEATRAGGPAGRPTATPMARECSFTGFMKCGPMQFHMTEGAVGLVRWFKKMENTFEISESAEGKKDKFATATLHGRALTWWNSQVATLGHEVADRRPWTELKQMMTDEFCPTKDVQRLEDELRHLKLKDLNIDAYTERFNELALLCPDVVPNEKKKLKLYIKGLPEIIKVQAKNERIVEGIKRKWENNNQGNNNNNNSHNRGHKSRACQKKADRRGGNMQGQASVIRDAEHNQGLNVVTRTFLLNYCYATMLFDSGADKSFVDIKFSHLIDIKPVKLNSSYEVELADGKIVSTNSVLRGFTLNLLDHLFDIDLMPIELGTFDVIVGMDWLVERDALIVCGKKEVHVPYKNKTLVIKSDSSVSRLKVISCIKARKLKWTTPTLLWKSVSGLRKKNLKTGKAFNWETATYGMVWDNENIHDLGSIETEFPAIVFNVTIKKFMLKTRSPSAQKEHPHLGPERPRVYSDLSPEEKDRYNSDIRATNILLQWLPKDIYTLINHYTDAKDIWDNVNMLLEGSELTKEDQESQLGQGMNPRGGGAAGYEGVQNRVGNVNSGQARQAQENGVTLDAEQLLFLAGGQDNAFDDDVDEQTIQDLALNVDNVFLADDCDAFDFDMDEALTAQTMFMANLSSADPITDEAGPSYDSDILSESVEDNKVPVIHSNVSSVPNDAYMMIYNDMYEPHAQSVFNTSWNAVVENSLTAELATYKEQVKLNIKKELHSIKLQLASTINHNKSMVEEVTFLKKDFKQIENKYLEEILDMKSLKEKVEDRLLKKYQSLQTVHMLCRPKPYYNELNKVAIGYKNPLCLTRTKQVQPALYNGHEIIKDNHASAIVHNTDDTLEIAEITRKKMNDKMKDPKCVTCKVKITPHDYLKENFLATFTPQNTDPRANILVSRSH</sequence>
<accession>A0A6L2KCA8</accession>
<feature type="region of interest" description="Disordered" evidence="1">
    <location>
        <begin position="342"/>
        <end position="364"/>
    </location>
</feature>
<name>A0A6L2KCA8_TANCI</name>
<evidence type="ECO:0000256" key="1">
    <source>
        <dbReference type="SAM" id="MobiDB-lite"/>
    </source>
</evidence>
<dbReference type="Gene3D" id="2.40.70.10">
    <property type="entry name" value="Acid Proteases"/>
    <property type="match status" value="1"/>
</dbReference>
<organism evidence="4">
    <name type="scientific">Tanacetum cinerariifolium</name>
    <name type="common">Dalmatian daisy</name>
    <name type="synonym">Chrysanthemum cinerariifolium</name>
    <dbReference type="NCBI Taxonomy" id="118510"/>
    <lineage>
        <taxon>Eukaryota</taxon>
        <taxon>Viridiplantae</taxon>
        <taxon>Streptophyta</taxon>
        <taxon>Embryophyta</taxon>
        <taxon>Tracheophyta</taxon>
        <taxon>Spermatophyta</taxon>
        <taxon>Magnoliopsida</taxon>
        <taxon>eudicotyledons</taxon>
        <taxon>Gunneridae</taxon>
        <taxon>Pentapetalae</taxon>
        <taxon>asterids</taxon>
        <taxon>campanulids</taxon>
        <taxon>Asterales</taxon>
        <taxon>Asteraceae</taxon>
        <taxon>Asteroideae</taxon>
        <taxon>Anthemideae</taxon>
        <taxon>Anthemidinae</taxon>
        <taxon>Tanacetum</taxon>
    </lineage>
</organism>
<evidence type="ECO:0000259" key="2">
    <source>
        <dbReference type="Pfam" id="PF03732"/>
    </source>
</evidence>
<evidence type="ECO:0000313" key="4">
    <source>
        <dbReference type="EMBL" id="GEU47083.1"/>
    </source>
</evidence>
<feature type="compositionally biased region" description="Basic residues" evidence="1">
    <location>
        <begin position="906"/>
        <end position="915"/>
    </location>
</feature>
<feature type="domain" description="Retrotransposon gag" evidence="2">
    <location>
        <begin position="773"/>
        <end position="871"/>
    </location>
</feature>
<dbReference type="Pfam" id="PF08284">
    <property type="entry name" value="RVP_2"/>
    <property type="match status" value="1"/>
</dbReference>
<comment type="caution">
    <text evidence="4">The sequence shown here is derived from an EMBL/GenBank/DDBJ whole genome shotgun (WGS) entry which is preliminary data.</text>
</comment>
<dbReference type="InterPro" id="IPR013103">
    <property type="entry name" value="RVT_2"/>
</dbReference>
<dbReference type="InterPro" id="IPR021109">
    <property type="entry name" value="Peptidase_aspartic_dom_sf"/>
</dbReference>
<gene>
    <name evidence="4" type="ORF">Tci_019061</name>
</gene>
<feature type="domain" description="Reverse transcriptase Ty1/copia-type" evidence="3">
    <location>
        <begin position="226"/>
        <end position="336"/>
    </location>
</feature>
<evidence type="ECO:0008006" key="5">
    <source>
        <dbReference type="Google" id="ProtNLM"/>
    </source>
</evidence>
<dbReference type="PANTHER" id="PTHR11439">
    <property type="entry name" value="GAG-POL-RELATED RETROTRANSPOSON"/>
    <property type="match status" value="1"/>
</dbReference>
<dbReference type="Pfam" id="PF07727">
    <property type="entry name" value="RVT_2"/>
    <property type="match status" value="1"/>
</dbReference>
<feature type="compositionally biased region" description="Basic and acidic residues" evidence="1">
    <location>
        <begin position="349"/>
        <end position="364"/>
    </location>
</feature>
<dbReference type="SUPFAM" id="SSF50630">
    <property type="entry name" value="Acid proteases"/>
    <property type="match status" value="1"/>
</dbReference>
<dbReference type="EMBL" id="BKCJ010002219">
    <property type="protein sequence ID" value="GEU47083.1"/>
    <property type="molecule type" value="Genomic_DNA"/>
</dbReference>
<feature type="region of interest" description="Disordered" evidence="1">
    <location>
        <begin position="892"/>
        <end position="927"/>
    </location>
</feature>
<dbReference type="Pfam" id="PF03732">
    <property type="entry name" value="Retrotrans_gag"/>
    <property type="match status" value="1"/>
</dbReference>
<dbReference type="PANTHER" id="PTHR11439:SF483">
    <property type="entry name" value="PEPTIDE SYNTHASE GLIP-LIKE, PUTATIVE (AFU_ORTHOLOGUE AFUA_3G12920)-RELATED"/>
    <property type="match status" value="1"/>
</dbReference>
<reference evidence="4" key="1">
    <citation type="journal article" date="2019" name="Sci. Rep.">
        <title>Draft genome of Tanacetum cinerariifolium, the natural source of mosquito coil.</title>
        <authorList>
            <person name="Yamashiro T."/>
            <person name="Shiraishi A."/>
            <person name="Satake H."/>
            <person name="Nakayama K."/>
        </authorList>
    </citation>
    <scope>NUCLEOTIDE SEQUENCE</scope>
</reference>
<feature type="compositionally biased region" description="Basic and acidic residues" evidence="1">
    <location>
        <begin position="1155"/>
        <end position="1175"/>
    </location>
</feature>